<sequence length="27" mass="3246">MLQHRRSKVYNLVLNIHFLLSKVGELH</sequence>
<proteinExistence type="predicted"/>
<dbReference type="AlphaFoldDB" id="A0A0A9AJ96"/>
<organism evidence="1">
    <name type="scientific">Arundo donax</name>
    <name type="common">Giant reed</name>
    <name type="synonym">Donax arundinaceus</name>
    <dbReference type="NCBI Taxonomy" id="35708"/>
    <lineage>
        <taxon>Eukaryota</taxon>
        <taxon>Viridiplantae</taxon>
        <taxon>Streptophyta</taxon>
        <taxon>Embryophyta</taxon>
        <taxon>Tracheophyta</taxon>
        <taxon>Spermatophyta</taxon>
        <taxon>Magnoliopsida</taxon>
        <taxon>Liliopsida</taxon>
        <taxon>Poales</taxon>
        <taxon>Poaceae</taxon>
        <taxon>PACMAD clade</taxon>
        <taxon>Arundinoideae</taxon>
        <taxon>Arundineae</taxon>
        <taxon>Arundo</taxon>
    </lineage>
</organism>
<name>A0A0A9AJ96_ARUDO</name>
<accession>A0A0A9AJ96</accession>
<protein>
    <submittedName>
        <fullName evidence="1">Uncharacterized protein</fullName>
    </submittedName>
</protein>
<dbReference type="EMBL" id="GBRH01248880">
    <property type="protein sequence ID" value="JAD49015.1"/>
    <property type="molecule type" value="Transcribed_RNA"/>
</dbReference>
<evidence type="ECO:0000313" key="1">
    <source>
        <dbReference type="EMBL" id="JAD49015.1"/>
    </source>
</evidence>
<reference evidence="1" key="2">
    <citation type="journal article" date="2015" name="Data Brief">
        <title>Shoot transcriptome of the giant reed, Arundo donax.</title>
        <authorList>
            <person name="Barrero R.A."/>
            <person name="Guerrero F.D."/>
            <person name="Moolhuijzen P."/>
            <person name="Goolsby J.A."/>
            <person name="Tidwell J."/>
            <person name="Bellgard S.E."/>
            <person name="Bellgard M.I."/>
        </authorList>
    </citation>
    <scope>NUCLEOTIDE SEQUENCE</scope>
    <source>
        <tissue evidence="1">Shoot tissue taken approximately 20 cm above the soil surface</tissue>
    </source>
</reference>
<reference evidence="1" key="1">
    <citation type="submission" date="2014-09" db="EMBL/GenBank/DDBJ databases">
        <authorList>
            <person name="Magalhaes I.L.F."/>
            <person name="Oliveira U."/>
            <person name="Santos F.R."/>
            <person name="Vidigal T.H.D.A."/>
            <person name="Brescovit A.D."/>
            <person name="Santos A.J."/>
        </authorList>
    </citation>
    <scope>NUCLEOTIDE SEQUENCE</scope>
    <source>
        <tissue evidence="1">Shoot tissue taken approximately 20 cm above the soil surface</tissue>
    </source>
</reference>